<evidence type="ECO:0000313" key="1">
    <source>
        <dbReference type="EMBL" id="EQB49487.1"/>
    </source>
</evidence>
<organism evidence="1 2">
    <name type="scientific">Colletotrichum gloeosporioides (strain Cg-14)</name>
    <name type="common">Anthracnose fungus</name>
    <name type="synonym">Glomerella cingulata</name>
    <dbReference type="NCBI Taxonomy" id="1237896"/>
    <lineage>
        <taxon>Eukaryota</taxon>
        <taxon>Fungi</taxon>
        <taxon>Dikarya</taxon>
        <taxon>Ascomycota</taxon>
        <taxon>Pezizomycotina</taxon>
        <taxon>Sordariomycetes</taxon>
        <taxon>Hypocreomycetidae</taxon>
        <taxon>Glomerellales</taxon>
        <taxon>Glomerellaceae</taxon>
        <taxon>Colletotrichum</taxon>
        <taxon>Colletotrichum gloeosporioides species complex</taxon>
    </lineage>
</organism>
<dbReference type="HOGENOM" id="CLU_3430934_0_0_1"/>
<reference evidence="2" key="1">
    <citation type="journal article" date="2013" name="Mol. Plant Microbe Interact.">
        <title>Global aspects of pacC regulation of pathogenicity genes in Colletotrichum gloeosporioides as revealed by transcriptome analysis.</title>
        <authorList>
            <person name="Alkan N."/>
            <person name="Meng X."/>
            <person name="Friedlander G."/>
            <person name="Reuveni E."/>
            <person name="Sukno S."/>
            <person name="Sherman A."/>
            <person name="Thon M."/>
            <person name="Fluhr R."/>
            <person name="Prusky D."/>
        </authorList>
    </citation>
    <scope>NUCLEOTIDE SEQUENCE [LARGE SCALE GENOMIC DNA]</scope>
    <source>
        <strain evidence="2">Cg-14</strain>
    </source>
</reference>
<proteinExistence type="predicted"/>
<dbReference type="EMBL" id="AMYD01002312">
    <property type="protein sequence ID" value="EQB49487.1"/>
    <property type="molecule type" value="Genomic_DNA"/>
</dbReference>
<dbReference type="Proteomes" id="UP000015530">
    <property type="component" value="Unassembled WGS sequence"/>
</dbReference>
<name>T0K1J9_COLGC</name>
<comment type="caution">
    <text evidence="1">The sequence shown here is derived from an EMBL/GenBank/DDBJ whole genome shotgun (WGS) entry which is preliminary data.</text>
</comment>
<sequence length="18" mass="1950">MIAELTGMDLANSSMTKH</sequence>
<evidence type="ECO:0000313" key="2">
    <source>
        <dbReference type="Proteomes" id="UP000015530"/>
    </source>
</evidence>
<protein>
    <submittedName>
        <fullName evidence="1">Uncharacterized protein</fullName>
    </submittedName>
</protein>
<gene>
    <name evidence="1" type="ORF">CGLO_11176</name>
</gene>
<dbReference type="AlphaFoldDB" id="T0K1J9"/>
<accession>T0K1J9</accession>